<feature type="transmembrane region" description="Helical" evidence="6">
    <location>
        <begin position="234"/>
        <end position="253"/>
    </location>
</feature>
<dbReference type="GO" id="GO:0016020">
    <property type="term" value="C:membrane"/>
    <property type="evidence" value="ECO:0007669"/>
    <property type="project" value="InterPro"/>
</dbReference>
<comment type="subcellular location">
    <subcellularLocation>
        <location evidence="1">Membrane</location>
        <topology evidence="1">Multi-pass membrane protein</topology>
    </subcellularLocation>
</comment>
<keyword evidence="4 6" id="KW-0472">Membrane</keyword>
<evidence type="ECO:0000313" key="7">
    <source>
        <dbReference type="EMBL" id="GKV08565.1"/>
    </source>
</evidence>
<feature type="transmembrane region" description="Helical" evidence="6">
    <location>
        <begin position="398"/>
        <end position="416"/>
    </location>
</feature>
<evidence type="ECO:0000256" key="3">
    <source>
        <dbReference type="ARBA" id="ARBA00022989"/>
    </source>
</evidence>
<feature type="transmembrane region" description="Helical" evidence="6">
    <location>
        <begin position="293"/>
        <end position="313"/>
    </location>
</feature>
<feature type="transmembrane region" description="Helical" evidence="6">
    <location>
        <begin position="473"/>
        <end position="495"/>
    </location>
</feature>
<protein>
    <recommendedName>
        <fullName evidence="9">WAT1-related protein</fullName>
    </recommendedName>
</protein>
<feature type="transmembrane region" description="Helical" evidence="6">
    <location>
        <begin position="207"/>
        <end position="227"/>
    </location>
</feature>
<dbReference type="PANTHER" id="PTHR31218">
    <property type="entry name" value="WAT1-RELATED PROTEIN"/>
    <property type="match status" value="1"/>
</dbReference>
<feature type="transmembrane region" description="Helical" evidence="6">
    <location>
        <begin position="507"/>
        <end position="525"/>
    </location>
</feature>
<dbReference type="SUPFAM" id="SSF103481">
    <property type="entry name" value="Multidrug resistance efflux transporter EmrE"/>
    <property type="match status" value="3"/>
</dbReference>
<feature type="transmembrane region" description="Helical" evidence="6">
    <location>
        <begin position="562"/>
        <end position="580"/>
    </location>
</feature>
<evidence type="ECO:0008006" key="9">
    <source>
        <dbReference type="Google" id="ProtNLM"/>
    </source>
</evidence>
<name>A0AAV5JCH2_9ROSI</name>
<feature type="transmembrane region" description="Helical" evidence="6">
    <location>
        <begin position="325"/>
        <end position="345"/>
    </location>
</feature>
<keyword evidence="8" id="KW-1185">Reference proteome</keyword>
<gene>
    <name evidence="7" type="ORF">SLEP1_g20178</name>
</gene>
<feature type="transmembrane region" description="Helical" evidence="6">
    <location>
        <begin position="72"/>
        <end position="94"/>
    </location>
</feature>
<feature type="compositionally biased region" description="Basic and acidic residues" evidence="5">
    <location>
        <begin position="612"/>
        <end position="621"/>
    </location>
</feature>
<dbReference type="AlphaFoldDB" id="A0AAV5JCH2"/>
<feature type="region of interest" description="Disordered" evidence="5">
    <location>
        <begin position="601"/>
        <end position="621"/>
    </location>
</feature>
<proteinExistence type="predicted"/>
<evidence type="ECO:0000256" key="4">
    <source>
        <dbReference type="ARBA" id="ARBA00023136"/>
    </source>
</evidence>
<evidence type="ECO:0000256" key="5">
    <source>
        <dbReference type="SAM" id="MobiDB-lite"/>
    </source>
</evidence>
<evidence type="ECO:0000256" key="1">
    <source>
        <dbReference type="ARBA" id="ARBA00004141"/>
    </source>
</evidence>
<evidence type="ECO:0000256" key="6">
    <source>
        <dbReference type="SAM" id="Phobius"/>
    </source>
</evidence>
<keyword evidence="3 6" id="KW-1133">Transmembrane helix</keyword>
<reference evidence="7 8" key="1">
    <citation type="journal article" date="2021" name="Commun. Biol.">
        <title>The genome of Shorea leprosula (Dipterocarpaceae) highlights the ecological relevance of drought in aseasonal tropical rainforests.</title>
        <authorList>
            <person name="Ng K.K.S."/>
            <person name="Kobayashi M.J."/>
            <person name="Fawcett J.A."/>
            <person name="Hatakeyama M."/>
            <person name="Paape T."/>
            <person name="Ng C.H."/>
            <person name="Ang C.C."/>
            <person name="Tnah L.H."/>
            <person name="Lee C.T."/>
            <person name="Nishiyama T."/>
            <person name="Sese J."/>
            <person name="O'Brien M.J."/>
            <person name="Copetti D."/>
            <person name="Mohd Noor M.I."/>
            <person name="Ong R.C."/>
            <person name="Putra M."/>
            <person name="Sireger I.Z."/>
            <person name="Indrioko S."/>
            <person name="Kosugi Y."/>
            <person name="Izuno A."/>
            <person name="Isagi Y."/>
            <person name="Lee S.L."/>
            <person name="Shimizu K.K."/>
        </authorList>
    </citation>
    <scope>NUCLEOTIDE SEQUENCE [LARGE SCALE GENOMIC DNA]</scope>
    <source>
        <strain evidence="7">214</strain>
    </source>
</reference>
<dbReference type="Proteomes" id="UP001054252">
    <property type="component" value="Unassembled WGS sequence"/>
</dbReference>
<sequence>MSCRVSQATIRGTGKRALGAIGGDRKREEETEMTRNHFYKKVLPFTAMITVECTNVGKTTLFKAATLKGMSYYVFVTYTYAIAALLIFPLLFIFPRFLSQICGYKGIEYSSPTLASALSNLNPAFTFILAIISDQCYEDLPSRAHCSLLLQLMCNLCITTTMPTSRIKLEFLEIKTKCSSCCSHLLGFASSFRNFVHTWGLHKRGPVYIAVFKPVSIAIAAIIGSIFLGEALHLGTVIGATILFLGFYAVIWGKAREERIDDSGFRGLAPLSHEQRRRESETEMEGNYFYKEVLPFTAMVMVECAVVGLNILFKAANLKGMSYYVFIPYACATATLLLFPLLFIFPRFLSLICGYQGIQYSSPTLASAMSNLTPVFTFILAIIFRMERVVLRSTISQAKITGTIVSISGALVIVLYKGPTVFPSASSVSLQLSLGSSESNWIIGGLLLSLEYLFVSIWYIVQTSLMKMYPAELNVVFFYNLCTNLISLPVCLLAESDLSSWRLEPSVAVVAVIYSGFATSFSNFVHTWGVHIKGPVYVAVFKPFSIAIAAFMSTIFLGEPLYLGSVIGATILFIGFYAVMWGKAKEEAMIDNSNLVTSSEDQLPSLQSNEVEDSRKINARK</sequence>
<feature type="transmembrane region" description="Helical" evidence="6">
    <location>
        <begin position="365"/>
        <end position="386"/>
    </location>
</feature>
<accession>A0AAV5JCH2</accession>
<comment type="caution">
    <text evidence="7">The sequence shown here is derived from an EMBL/GenBank/DDBJ whole genome shotgun (WGS) entry which is preliminary data.</text>
</comment>
<feature type="transmembrane region" description="Helical" evidence="6">
    <location>
        <begin position="441"/>
        <end position="461"/>
    </location>
</feature>
<dbReference type="InterPro" id="IPR030184">
    <property type="entry name" value="WAT1-related"/>
</dbReference>
<dbReference type="GO" id="GO:0022857">
    <property type="term" value="F:transmembrane transporter activity"/>
    <property type="evidence" value="ECO:0007669"/>
    <property type="project" value="InterPro"/>
</dbReference>
<dbReference type="InterPro" id="IPR037185">
    <property type="entry name" value="EmrE-like"/>
</dbReference>
<organism evidence="7 8">
    <name type="scientific">Rubroshorea leprosula</name>
    <dbReference type="NCBI Taxonomy" id="152421"/>
    <lineage>
        <taxon>Eukaryota</taxon>
        <taxon>Viridiplantae</taxon>
        <taxon>Streptophyta</taxon>
        <taxon>Embryophyta</taxon>
        <taxon>Tracheophyta</taxon>
        <taxon>Spermatophyta</taxon>
        <taxon>Magnoliopsida</taxon>
        <taxon>eudicotyledons</taxon>
        <taxon>Gunneridae</taxon>
        <taxon>Pentapetalae</taxon>
        <taxon>rosids</taxon>
        <taxon>malvids</taxon>
        <taxon>Malvales</taxon>
        <taxon>Dipterocarpaceae</taxon>
        <taxon>Rubroshorea</taxon>
    </lineage>
</organism>
<keyword evidence="2 6" id="KW-0812">Transmembrane</keyword>
<evidence type="ECO:0000313" key="8">
    <source>
        <dbReference type="Proteomes" id="UP001054252"/>
    </source>
</evidence>
<dbReference type="EMBL" id="BPVZ01000029">
    <property type="protein sequence ID" value="GKV08565.1"/>
    <property type="molecule type" value="Genomic_DNA"/>
</dbReference>
<evidence type="ECO:0000256" key="2">
    <source>
        <dbReference type="ARBA" id="ARBA00022692"/>
    </source>
</evidence>
<feature type="transmembrane region" description="Helical" evidence="6">
    <location>
        <begin position="537"/>
        <end position="556"/>
    </location>
</feature>